<evidence type="ECO:0000256" key="10">
    <source>
        <dbReference type="ARBA" id="ARBA00049359"/>
    </source>
</evidence>
<evidence type="ECO:0000313" key="14">
    <source>
        <dbReference type="Proteomes" id="UP000321058"/>
    </source>
</evidence>
<accession>A0A512N2V5</accession>
<evidence type="ECO:0000256" key="11">
    <source>
        <dbReference type="RuleBase" id="RU003682"/>
    </source>
</evidence>
<gene>
    <name evidence="13" type="ORF">RSO01_04590</name>
</gene>
<protein>
    <recommendedName>
        <fullName evidence="5">2-oxoglutarate-dependent ethylene/succinate-forming enzyme</fullName>
        <ecNumber evidence="4">1.13.12.19</ecNumber>
        <ecNumber evidence="3">1.14.20.7</ecNumber>
    </recommendedName>
    <alternativeName>
        <fullName evidence="7">2-oxoglutarate dioxygenase (ethylene-forming)</fullName>
    </alternativeName>
    <alternativeName>
        <fullName evidence="8">2-oxoglutarate/L-arginine monooxygenase/decarboxylase (succinate-forming)</fullName>
    </alternativeName>
</protein>
<dbReference type="EC" id="1.13.12.19" evidence="4"/>
<dbReference type="InterPro" id="IPR026992">
    <property type="entry name" value="DIOX_N"/>
</dbReference>
<dbReference type="InterPro" id="IPR027443">
    <property type="entry name" value="IPNS-like_sf"/>
</dbReference>
<dbReference type="RefSeq" id="WP_170302797.1">
    <property type="nucleotide sequence ID" value="NZ_BKAJ01000005.1"/>
</dbReference>
<dbReference type="Pfam" id="PF14226">
    <property type="entry name" value="DIOX_N"/>
    <property type="match status" value="1"/>
</dbReference>
<dbReference type="PROSITE" id="PS51471">
    <property type="entry name" value="FE2OG_OXY"/>
    <property type="match status" value="1"/>
</dbReference>
<evidence type="ECO:0000256" key="4">
    <source>
        <dbReference type="ARBA" id="ARBA00012531"/>
    </source>
</evidence>
<keyword evidence="6" id="KW-0266">Ethylene biosynthesis</keyword>
<evidence type="ECO:0000256" key="2">
    <source>
        <dbReference type="ARBA" id="ARBA00004767"/>
    </source>
</evidence>
<comment type="pathway">
    <text evidence="2">Alkene biosynthesis; ethylene biosynthesis via 2-oxoglutarate.</text>
</comment>
<keyword evidence="11" id="KW-0479">Metal-binding</keyword>
<keyword evidence="11" id="KW-0408">Iron</keyword>
<sequence>MSDTETIPVVDLGPYLAGEPGALQRTAGELRFALTEIGFYFIVNHGVPEALIRGAFEQAARFHALPLDRKMDVRVDKHNVGYLPMRGDTLRTSTVQTVTKANLNEAFFMARDLPDDHPDVLADRRFRSANRWPKDLPGFREAVVAYCDALEVLVHKLVRLYAVALELPVLYFDEPFRDFQYKLRMTHYPYQEALADDDFGIAPHTDTSFLTLLAPNNVPGLSIRTQTGKWIDAPVVPGAYVVNGGQMLQRWTNDVFLATPHRAVNRSGGERYALAFFTDSNIDWPVASVPTTVGPDRPPKFPTTWYTDYMIQYQKRTYDLLADANRQAAE</sequence>
<dbReference type="InterPro" id="IPR050231">
    <property type="entry name" value="Iron_ascorbate_oxido_reductase"/>
</dbReference>
<dbReference type="GO" id="GO:0009693">
    <property type="term" value="P:ethylene biosynthetic process"/>
    <property type="evidence" value="ECO:0007669"/>
    <property type="project" value="UniProtKB-KW"/>
</dbReference>
<evidence type="ECO:0000256" key="1">
    <source>
        <dbReference type="ARBA" id="ARBA00001954"/>
    </source>
</evidence>
<dbReference type="InterPro" id="IPR044861">
    <property type="entry name" value="IPNS-like_FE2OG_OXY"/>
</dbReference>
<dbReference type="InterPro" id="IPR005123">
    <property type="entry name" value="Oxoglu/Fe-dep_dioxygenase_dom"/>
</dbReference>
<keyword evidence="14" id="KW-1185">Reference proteome</keyword>
<evidence type="ECO:0000256" key="7">
    <source>
        <dbReference type="ARBA" id="ARBA00031011"/>
    </source>
</evidence>
<dbReference type="EC" id="1.14.20.7" evidence="3"/>
<dbReference type="EMBL" id="BKAJ01000005">
    <property type="protein sequence ID" value="GEP53293.1"/>
    <property type="molecule type" value="Genomic_DNA"/>
</dbReference>
<dbReference type="SUPFAM" id="SSF51197">
    <property type="entry name" value="Clavaminate synthase-like"/>
    <property type="match status" value="1"/>
</dbReference>
<reference evidence="13 14" key="1">
    <citation type="submission" date="2019-07" db="EMBL/GenBank/DDBJ databases">
        <title>Whole genome shotgun sequence of Reyranella soli NBRC 108950.</title>
        <authorList>
            <person name="Hosoyama A."/>
            <person name="Uohara A."/>
            <person name="Ohji S."/>
            <person name="Ichikawa N."/>
        </authorList>
    </citation>
    <scope>NUCLEOTIDE SEQUENCE [LARGE SCALE GENOMIC DNA]</scope>
    <source>
        <strain evidence="13 14">NBRC 108950</strain>
    </source>
</reference>
<evidence type="ECO:0000259" key="12">
    <source>
        <dbReference type="PROSITE" id="PS51471"/>
    </source>
</evidence>
<dbReference type="GO" id="GO:0102276">
    <property type="term" value="F:2-oxoglutarate oxygenase/decarboxylase (ethylene-forming) activity"/>
    <property type="evidence" value="ECO:0007669"/>
    <property type="project" value="UniProtKB-EC"/>
</dbReference>
<feature type="domain" description="Fe2OG dioxygenase" evidence="12">
    <location>
        <begin position="178"/>
        <end position="280"/>
    </location>
</feature>
<evidence type="ECO:0000313" key="13">
    <source>
        <dbReference type="EMBL" id="GEP53293.1"/>
    </source>
</evidence>
<evidence type="ECO:0000256" key="3">
    <source>
        <dbReference type="ARBA" id="ARBA00012293"/>
    </source>
</evidence>
<dbReference type="GO" id="GO:0046872">
    <property type="term" value="F:metal ion binding"/>
    <property type="evidence" value="ECO:0007669"/>
    <property type="project" value="UniProtKB-KW"/>
</dbReference>
<name>A0A512N2V5_9HYPH</name>
<evidence type="ECO:0000256" key="5">
    <source>
        <dbReference type="ARBA" id="ARBA00019045"/>
    </source>
</evidence>
<comment type="caution">
    <text evidence="13">The sequence shown here is derived from an EMBL/GenBank/DDBJ whole genome shotgun (WGS) entry which is preliminary data.</text>
</comment>
<keyword evidence="11" id="KW-0560">Oxidoreductase</keyword>
<dbReference type="Proteomes" id="UP000321058">
    <property type="component" value="Unassembled WGS sequence"/>
</dbReference>
<comment type="similarity">
    <text evidence="11">Belongs to the iron/ascorbate-dependent oxidoreductase family.</text>
</comment>
<dbReference type="Gene3D" id="2.60.120.330">
    <property type="entry name" value="B-lactam Antibiotic, Isopenicillin N Synthase, Chain"/>
    <property type="match status" value="1"/>
</dbReference>
<evidence type="ECO:0000256" key="8">
    <source>
        <dbReference type="ARBA" id="ARBA00031282"/>
    </source>
</evidence>
<dbReference type="PRINTS" id="PR00682">
    <property type="entry name" value="IPNSYNTHASE"/>
</dbReference>
<organism evidence="13 14">
    <name type="scientific">Reyranella soli</name>
    <dbReference type="NCBI Taxonomy" id="1230389"/>
    <lineage>
        <taxon>Bacteria</taxon>
        <taxon>Pseudomonadati</taxon>
        <taxon>Pseudomonadota</taxon>
        <taxon>Alphaproteobacteria</taxon>
        <taxon>Hyphomicrobiales</taxon>
        <taxon>Reyranellaceae</taxon>
        <taxon>Reyranella</taxon>
    </lineage>
</organism>
<evidence type="ECO:0000256" key="9">
    <source>
        <dbReference type="ARBA" id="ARBA00047725"/>
    </source>
</evidence>
<proteinExistence type="inferred from homology"/>
<dbReference type="Pfam" id="PF03171">
    <property type="entry name" value="2OG-FeII_Oxy"/>
    <property type="match status" value="1"/>
</dbReference>
<dbReference type="PANTHER" id="PTHR47990">
    <property type="entry name" value="2-OXOGLUTARATE (2OG) AND FE(II)-DEPENDENT OXYGENASE SUPERFAMILY PROTEIN-RELATED"/>
    <property type="match status" value="1"/>
</dbReference>
<comment type="cofactor">
    <cofactor evidence="1">
        <name>Fe(2+)</name>
        <dbReference type="ChEBI" id="CHEBI:29033"/>
    </cofactor>
</comment>
<evidence type="ECO:0000256" key="6">
    <source>
        <dbReference type="ARBA" id="ARBA00022666"/>
    </source>
</evidence>
<comment type="catalytic activity">
    <reaction evidence="9">
        <text>2-oxoglutarate + O2 + 2 H(+) = ethene + 3 CO2 + H2O</text>
        <dbReference type="Rhea" id="RHEA:31523"/>
        <dbReference type="ChEBI" id="CHEBI:15377"/>
        <dbReference type="ChEBI" id="CHEBI:15378"/>
        <dbReference type="ChEBI" id="CHEBI:15379"/>
        <dbReference type="ChEBI" id="CHEBI:16526"/>
        <dbReference type="ChEBI" id="CHEBI:16810"/>
        <dbReference type="ChEBI" id="CHEBI:18153"/>
        <dbReference type="EC" id="1.13.12.19"/>
    </reaction>
</comment>
<comment type="catalytic activity">
    <reaction evidence="10">
        <text>L-arginine + 2-oxoglutarate + O2 = guanidine + L-glutamate 5-semialdehyde + succinate + CO2</text>
        <dbReference type="Rhea" id="RHEA:31535"/>
        <dbReference type="ChEBI" id="CHEBI:15379"/>
        <dbReference type="ChEBI" id="CHEBI:16526"/>
        <dbReference type="ChEBI" id="CHEBI:16810"/>
        <dbReference type="ChEBI" id="CHEBI:30031"/>
        <dbReference type="ChEBI" id="CHEBI:30087"/>
        <dbReference type="ChEBI" id="CHEBI:32682"/>
        <dbReference type="ChEBI" id="CHEBI:58066"/>
        <dbReference type="EC" id="1.14.20.7"/>
    </reaction>
</comment>
<dbReference type="AlphaFoldDB" id="A0A512N2V5"/>